<organism evidence="1 2">
    <name type="scientific">Rhodobium gokarnense</name>
    <dbReference type="NCBI Taxonomy" id="364296"/>
    <lineage>
        <taxon>Bacteria</taxon>
        <taxon>Pseudomonadati</taxon>
        <taxon>Pseudomonadota</taxon>
        <taxon>Alphaproteobacteria</taxon>
        <taxon>Hyphomicrobiales</taxon>
        <taxon>Rhodobiaceae</taxon>
        <taxon>Rhodobium</taxon>
    </lineage>
</organism>
<proteinExistence type="predicted"/>
<gene>
    <name evidence="1" type="ORF">M2319_003293</name>
</gene>
<evidence type="ECO:0000313" key="2">
    <source>
        <dbReference type="Proteomes" id="UP001209755"/>
    </source>
</evidence>
<sequence>MEQLGERAKEAVAKALAGQSALTVKDLEFGFLPDPGIVGFIIRDDALGKARAADLSKLASGVVSGLGDLAGGAEPVVLLRDRGGTMGYFPV</sequence>
<comment type="caution">
    <text evidence="1">The sequence shown here is derived from an EMBL/GenBank/DDBJ whole genome shotgun (WGS) entry which is preliminary data.</text>
</comment>
<accession>A0ABT3HEW7</accession>
<name>A0ABT3HEW7_9HYPH</name>
<reference evidence="2" key="1">
    <citation type="submission" date="2023-07" db="EMBL/GenBank/DDBJ databases">
        <title>Genome sequencing of Purple Non-Sulfur Bacteria from various extreme environments.</title>
        <authorList>
            <person name="Mayer M."/>
        </authorList>
    </citation>
    <scope>NUCLEOTIDE SEQUENCE [LARGE SCALE GENOMIC DNA]</scope>
    <source>
        <strain evidence="2">DSM 17935</strain>
    </source>
</reference>
<dbReference type="RefSeq" id="WP_264602539.1">
    <property type="nucleotide sequence ID" value="NZ_JAOQNS010000010.1"/>
</dbReference>
<evidence type="ECO:0000313" key="1">
    <source>
        <dbReference type="EMBL" id="MCW2308942.1"/>
    </source>
</evidence>
<protein>
    <submittedName>
        <fullName evidence="1">Uncharacterized protein</fullName>
    </submittedName>
</protein>
<keyword evidence="2" id="KW-1185">Reference proteome</keyword>
<dbReference type="EMBL" id="JAOQNS010000010">
    <property type="protein sequence ID" value="MCW2308942.1"/>
    <property type="molecule type" value="Genomic_DNA"/>
</dbReference>
<dbReference type="Proteomes" id="UP001209755">
    <property type="component" value="Unassembled WGS sequence"/>
</dbReference>